<protein>
    <submittedName>
        <fullName evidence="6">TetR family transcriptional regulator</fullName>
    </submittedName>
</protein>
<dbReference type="PANTHER" id="PTHR47506">
    <property type="entry name" value="TRANSCRIPTIONAL REGULATORY PROTEIN"/>
    <property type="match status" value="1"/>
</dbReference>
<proteinExistence type="predicted"/>
<name>A0A291R0U6_9BACT</name>
<evidence type="ECO:0000313" key="7">
    <source>
        <dbReference type="Proteomes" id="UP000220133"/>
    </source>
</evidence>
<gene>
    <name evidence="6" type="ORF">COR50_07185</name>
</gene>
<keyword evidence="1" id="KW-0805">Transcription regulation</keyword>
<keyword evidence="2" id="KW-0238">DNA-binding</keyword>
<dbReference type="Pfam" id="PF16925">
    <property type="entry name" value="TetR_C_13"/>
    <property type="match status" value="1"/>
</dbReference>
<evidence type="ECO:0000256" key="3">
    <source>
        <dbReference type="ARBA" id="ARBA00023163"/>
    </source>
</evidence>
<dbReference type="Proteomes" id="UP000220133">
    <property type="component" value="Chromosome"/>
</dbReference>
<dbReference type="InterPro" id="IPR011075">
    <property type="entry name" value="TetR_C"/>
</dbReference>
<dbReference type="AlphaFoldDB" id="A0A291R0U6"/>
<dbReference type="GO" id="GO:0003677">
    <property type="term" value="F:DNA binding"/>
    <property type="evidence" value="ECO:0007669"/>
    <property type="project" value="UniProtKB-KW"/>
</dbReference>
<dbReference type="EMBL" id="CP023777">
    <property type="protein sequence ID" value="ATL49762.1"/>
    <property type="molecule type" value="Genomic_DNA"/>
</dbReference>
<dbReference type="PANTHER" id="PTHR47506:SF1">
    <property type="entry name" value="HTH-TYPE TRANSCRIPTIONAL REGULATOR YJDC"/>
    <property type="match status" value="1"/>
</dbReference>
<dbReference type="InterPro" id="IPR009057">
    <property type="entry name" value="Homeodomain-like_sf"/>
</dbReference>
<dbReference type="InterPro" id="IPR036271">
    <property type="entry name" value="Tet_transcr_reg_TetR-rel_C_sf"/>
</dbReference>
<evidence type="ECO:0000259" key="5">
    <source>
        <dbReference type="Pfam" id="PF16925"/>
    </source>
</evidence>
<evidence type="ECO:0000256" key="2">
    <source>
        <dbReference type="ARBA" id="ARBA00023125"/>
    </source>
</evidence>
<evidence type="ECO:0000259" key="4">
    <source>
        <dbReference type="Pfam" id="PF00440"/>
    </source>
</evidence>
<dbReference type="Gene3D" id="1.10.357.10">
    <property type="entry name" value="Tetracycline Repressor, domain 2"/>
    <property type="match status" value="1"/>
</dbReference>
<dbReference type="Pfam" id="PF00440">
    <property type="entry name" value="TetR_N"/>
    <property type="match status" value="1"/>
</dbReference>
<evidence type="ECO:0000256" key="1">
    <source>
        <dbReference type="ARBA" id="ARBA00023015"/>
    </source>
</evidence>
<dbReference type="Gene3D" id="1.10.10.60">
    <property type="entry name" value="Homeodomain-like"/>
    <property type="match status" value="1"/>
</dbReference>
<sequence length="194" mass="21955">MAGRPKIYDEDAILEKALNVFWEKGFENASADDLLKAMGIGKGSFYLAFKGGKQELFEKTMDRVVHRHFDEFRKGVQSCANPVRLVKDFFLSLVTEQSPVGDKGCYFGNALVQVSDQNLQLKLQAVKNLDILEAIFKEAMDRGKKMGLLETKLSSKELALYLVNLWNGINITKRMQHEPKALKQLMLLNLDIIA</sequence>
<dbReference type="SUPFAM" id="SSF46689">
    <property type="entry name" value="Homeodomain-like"/>
    <property type="match status" value="1"/>
</dbReference>
<keyword evidence="7" id="KW-1185">Reference proteome</keyword>
<keyword evidence="3" id="KW-0804">Transcription</keyword>
<reference evidence="6 7" key="1">
    <citation type="submission" date="2017-10" db="EMBL/GenBank/DDBJ databases">
        <title>Paenichitinophaga pekingensis gen. nov., sp. nov., isolated from activated sludge.</title>
        <authorList>
            <person name="Jin D."/>
            <person name="Kong X."/>
            <person name="Deng Y."/>
            <person name="Bai Z."/>
        </authorList>
    </citation>
    <scope>NUCLEOTIDE SEQUENCE [LARGE SCALE GENOMIC DNA]</scope>
    <source>
        <strain evidence="6 7">13</strain>
    </source>
</reference>
<feature type="domain" description="HTH tetR-type" evidence="4">
    <location>
        <begin position="13"/>
        <end position="58"/>
    </location>
</feature>
<dbReference type="SUPFAM" id="SSF48498">
    <property type="entry name" value="Tetracyclin repressor-like, C-terminal domain"/>
    <property type="match status" value="1"/>
</dbReference>
<dbReference type="OrthoDB" id="9795242at2"/>
<organism evidence="6 7">
    <name type="scientific">Chitinophaga caeni</name>
    <dbReference type="NCBI Taxonomy" id="2029983"/>
    <lineage>
        <taxon>Bacteria</taxon>
        <taxon>Pseudomonadati</taxon>
        <taxon>Bacteroidota</taxon>
        <taxon>Chitinophagia</taxon>
        <taxon>Chitinophagales</taxon>
        <taxon>Chitinophagaceae</taxon>
        <taxon>Chitinophaga</taxon>
    </lineage>
</organism>
<evidence type="ECO:0000313" key="6">
    <source>
        <dbReference type="EMBL" id="ATL49762.1"/>
    </source>
</evidence>
<feature type="domain" description="Tetracyclin repressor-like C-terminal" evidence="5">
    <location>
        <begin position="98"/>
        <end position="185"/>
    </location>
</feature>
<accession>A0A291R0U6</accession>
<dbReference type="InterPro" id="IPR001647">
    <property type="entry name" value="HTH_TetR"/>
</dbReference>
<dbReference type="KEGG" id="cbae:COR50_07185"/>